<dbReference type="Pfam" id="PF03176">
    <property type="entry name" value="MMPL"/>
    <property type="match status" value="2"/>
</dbReference>
<protein>
    <submittedName>
        <fullName evidence="9">MMPL family transporter</fullName>
    </submittedName>
</protein>
<evidence type="ECO:0000313" key="10">
    <source>
        <dbReference type="Proteomes" id="UP001141950"/>
    </source>
</evidence>
<feature type="transmembrane region" description="Helical" evidence="7">
    <location>
        <begin position="561"/>
        <end position="578"/>
    </location>
</feature>
<dbReference type="SUPFAM" id="SSF82866">
    <property type="entry name" value="Multidrug efflux transporter AcrB transmembrane domain"/>
    <property type="match status" value="2"/>
</dbReference>
<evidence type="ECO:0000313" key="9">
    <source>
        <dbReference type="EMBL" id="MCR2805541.1"/>
    </source>
</evidence>
<organism evidence="9 10">
    <name type="scientific">Paenibacillus soyae</name>
    <dbReference type="NCBI Taxonomy" id="2969249"/>
    <lineage>
        <taxon>Bacteria</taxon>
        <taxon>Bacillati</taxon>
        <taxon>Bacillota</taxon>
        <taxon>Bacilli</taxon>
        <taxon>Bacillales</taxon>
        <taxon>Paenibacillaceae</taxon>
        <taxon>Paenibacillus</taxon>
    </lineage>
</organism>
<dbReference type="InterPro" id="IPR004869">
    <property type="entry name" value="MMPL_dom"/>
</dbReference>
<feature type="transmembrane region" description="Helical" evidence="7">
    <location>
        <begin position="198"/>
        <end position="216"/>
    </location>
</feature>
<dbReference type="Gene3D" id="1.20.1640.10">
    <property type="entry name" value="Multidrug efflux transporter AcrB transmembrane domain"/>
    <property type="match status" value="2"/>
</dbReference>
<dbReference type="InterPro" id="IPR050545">
    <property type="entry name" value="Mycobact_MmpL"/>
</dbReference>
<dbReference type="Proteomes" id="UP001141950">
    <property type="component" value="Unassembled WGS sequence"/>
</dbReference>
<accession>A0A9X2MRI6</accession>
<feature type="transmembrane region" description="Helical" evidence="7">
    <location>
        <begin position="332"/>
        <end position="355"/>
    </location>
</feature>
<feature type="transmembrane region" description="Helical" evidence="7">
    <location>
        <begin position="296"/>
        <end position="320"/>
    </location>
</feature>
<keyword evidence="4 7" id="KW-0812">Transmembrane</keyword>
<dbReference type="RefSeq" id="WP_257448095.1">
    <property type="nucleotide sequence ID" value="NZ_JANIPJ010000012.1"/>
</dbReference>
<dbReference type="PANTHER" id="PTHR33406:SF6">
    <property type="entry name" value="MEMBRANE PROTEIN YDGH-RELATED"/>
    <property type="match status" value="1"/>
</dbReference>
<evidence type="ECO:0000256" key="7">
    <source>
        <dbReference type="SAM" id="Phobius"/>
    </source>
</evidence>
<comment type="caution">
    <text evidence="9">The sequence shown here is derived from an EMBL/GenBank/DDBJ whole genome shotgun (WGS) entry which is preliminary data.</text>
</comment>
<dbReference type="GO" id="GO:0005886">
    <property type="term" value="C:plasma membrane"/>
    <property type="evidence" value="ECO:0007669"/>
    <property type="project" value="UniProtKB-SubCell"/>
</dbReference>
<comment type="similarity">
    <text evidence="2">Belongs to the resistance-nodulation-cell division (RND) (TC 2.A.6) family. MmpL subfamily.</text>
</comment>
<evidence type="ECO:0000256" key="6">
    <source>
        <dbReference type="ARBA" id="ARBA00023136"/>
    </source>
</evidence>
<feature type="transmembrane region" description="Helical" evidence="7">
    <location>
        <begin position="691"/>
        <end position="710"/>
    </location>
</feature>
<feature type="transmembrane region" description="Helical" evidence="7">
    <location>
        <begin position="255"/>
        <end position="275"/>
    </location>
</feature>
<evidence type="ECO:0000259" key="8">
    <source>
        <dbReference type="PROSITE" id="PS50156"/>
    </source>
</evidence>
<reference evidence="9" key="1">
    <citation type="submission" date="2022-08" db="EMBL/GenBank/DDBJ databases">
        <title>The genomic sequence of strain Paenibacillus sp. SCIV0701.</title>
        <authorList>
            <person name="Zhao H."/>
        </authorList>
    </citation>
    <scope>NUCLEOTIDE SEQUENCE</scope>
    <source>
        <strain evidence="9">SCIV0701</strain>
    </source>
</reference>
<evidence type="ECO:0000256" key="1">
    <source>
        <dbReference type="ARBA" id="ARBA00004651"/>
    </source>
</evidence>
<keyword evidence="10" id="KW-1185">Reference proteome</keyword>
<feature type="transmembrane region" description="Helical" evidence="7">
    <location>
        <begin position="621"/>
        <end position="643"/>
    </location>
</feature>
<sequence>MLEKIGRLFAGRRSKWVTLFVWIAAAAILTLTLPAVGDKERNNAPNLEPDSPSVAADEMIKQYFPGSSGVPALVVWHRESGLTEADYSAIQQLTAELASSPLEAQGELVPLHEMPPQALAQFASEDGTTLVQPVSFMEGTETELLKHNLETIQSQIKELTGTDPFEVGTDNASELSVRISGPIGISVDATDLFKNADFVLLLATVILVLVLLLLIYRSPILAIIPLIGVGFAYLVTSPILGWMAGEGWITVDSQAIAIMTVLLFGAGTDYCLFFITRFRQELTREEDRTSALAHAFKGSSGAILMSGFTVVLSLLALLLAKYGAYERFAVPFSLSIFIMMIASLTLIPALMAIIGRASFFPFIPRTEEMEKARQAKRGKPYLPKKAGQGIGTKVGELVVKRPWTVALSCLVVLGVLAGFASQTKYTYDLLSSFPEDMPSREGFDVIADAYVPGDLAPATVVVRGGGESADVQAALSGIQHVDHVSEGSVSTVDPELTSYSVVFAINPYSQDAMAAIPQLREAAADALAGAGVADADANVWVGGQTASQYDTKELSDRDNRVIIPVVTGLIALLLLLYLRSIVATVYLIATVLLSYVAALGLGWIILHHIMGVDAIQGSIPLYAFVFLIALGEDYNIFMISSIWQKRKTMPLRQAIKEGVSETGGVITSAGLILAATFAVLGTLPIQVLVQFGIITAIGVMMDTFIVRPFLVPAITSILGKFAFWPGGSKSAEHSRSYDA</sequence>
<comment type="subcellular location">
    <subcellularLocation>
        <location evidence="1">Cell membrane</location>
        <topology evidence="1">Multi-pass membrane protein</topology>
    </subcellularLocation>
</comment>
<feature type="transmembrane region" description="Helical" evidence="7">
    <location>
        <begin position="664"/>
        <end position="685"/>
    </location>
</feature>
<feature type="domain" description="SSD" evidence="8">
    <location>
        <begin position="588"/>
        <end position="716"/>
    </location>
</feature>
<keyword evidence="5 7" id="KW-1133">Transmembrane helix</keyword>
<evidence type="ECO:0000256" key="4">
    <source>
        <dbReference type="ARBA" id="ARBA00022692"/>
    </source>
</evidence>
<proteinExistence type="inferred from homology"/>
<keyword evidence="6 7" id="KW-0472">Membrane</keyword>
<feature type="domain" description="SSD" evidence="8">
    <location>
        <begin position="258"/>
        <end position="353"/>
    </location>
</feature>
<evidence type="ECO:0000256" key="3">
    <source>
        <dbReference type="ARBA" id="ARBA00022475"/>
    </source>
</evidence>
<feature type="transmembrane region" description="Helical" evidence="7">
    <location>
        <begin position="585"/>
        <end position="609"/>
    </location>
</feature>
<evidence type="ECO:0000256" key="5">
    <source>
        <dbReference type="ARBA" id="ARBA00022989"/>
    </source>
</evidence>
<dbReference type="InterPro" id="IPR000731">
    <property type="entry name" value="SSD"/>
</dbReference>
<dbReference type="AlphaFoldDB" id="A0A9X2MRI6"/>
<feature type="transmembrane region" description="Helical" evidence="7">
    <location>
        <begin position="223"/>
        <end position="243"/>
    </location>
</feature>
<name>A0A9X2MRI6_9BACL</name>
<dbReference type="PANTHER" id="PTHR33406">
    <property type="entry name" value="MEMBRANE PROTEIN MJ1562-RELATED"/>
    <property type="match status" value="1"/>
</dbReference>
<keyword evidence="3" id="KW-1003">Cell membrane</keyword>
<evidence type="ECO:0000256" key="2">
    <source>
        <dbReference type="ARBA" id="ARBA00010157"/>
    </source>
</evidence>
<gene>
    <name evidence="9" type="ORF">NQZ67_16755</name>
</gene>
<dbReference type="PROSITE" id="PS50156">
    <property type="entry name" value="SSD"/>
    <property type="match status" value="2"/>
</dbReference>
<dbReference type="EMBL" id="JANIPJ010000012">
    <property type="protein sequence ID" value="MCR2805541.1"/>
    <property type="molecule type" value="Genomic_DNA"/>
</dbReference>